<dbReference type="Gene3D" id="2.30.30.230">
    <property type="entry name" value="Fumarylacetoacetase, N-terminal domain"/>
    <property type="match status" value="1"/>
</dbReference>
<dbReference type="InterPro" id="IPR036663">
    <property type="entry name" value="Fumarylacetoacetase_C_sf"/>
</dbReference>
<feature type="domain" description="Fumarylacetoacetase N-terminal" evidence="15">
    <location>
        <begin position="30"/>
        <end position="129"/>
    </location>
</feature>
<feature type="binding site" evidence="12">
    <location>
        <position position="370"/>
    </location>
    <ligand>
        <name>substrate</name>
    </ligand>
</feature>
<evidence type="ECO:0000256" key="12">
    <source>
        <dbReference type="PIRSR" id="PIRSR605959-2"/>
    </source>
</evidence>
<dbReference type="InterPro" id="IPR015377">
    <property type="entry name" value="Fumarylacetoacetase_N"/>
</dbReference>
<reference evidence="17" key="1">
    <citation type="submission" date="2016-10" db="EMBL/GenBank/DDBJ databases">
        <authorList>
            <person name="Varghese N."/>
            <person name="Submissions S."/>
        </authorList>
    </citation>
    <scope>NUCLEOTIDE SEQUENCE [LARGE SCALE GENOMIC DNA]</scope>
    <source>
        <strain evidence="17">CGMCC 1.11014</strain>
    </source>
</reference>
<feature type="binding site" evidence="13">
    <location>
        <position position="137"/>
    </location>
    <ligand>
        <name>Ca(2+)</name>
        <dbReference type="ChEBI" id="CHEBI:29108"/>
    </ligand>
</feature>
<sequence length="438" mass="46680">MSTKTDHTHDPRAQSWVSSANEPGAEFPIQNLPLGVFSSGAAAAGRIGAAIGDQILDLAAALDGGLLPGLESHAAALHSDSLNLLMSRGPGARLALRRAVFELLHVSNANIAPAARCLVPMSGARMHLPARIGDFTDFFTSIHHARRTGELSRPDMPVAPNFRHMPIGYHGRASSVVVSGTPCVRPRGQTGASAAAGQGYAPTQWLDFELEVGCFVGGGNPLGATISIDDAESHMFGLCLVNDWSARDIQIWESYPLGPFLAKSFMTSVSPWVVTLDALAPFRVAAPTRGEDEPALPAGLTSPAHAARGGISIALQVLLQTQAMRDNGMDPVLLSQPRFEDQYWTLTQMLTHQASNGCNLQTGDLLSSGTVSGPERENSGCLVEFNAGGKEPMRLPSGETRLFLENGDIIWLRGVCHRDGYRSIGFGECKAQILKEMK</sequence>
<dbReference type="Pfam" id="PF01557">
    <property type="entry name" value="FAA_hydrolase"/>
    <property type="match status" value="1"/>
</dbReference>
<feature type="binding site" evidence="13">
    <location>
        <position position="243"/>
    </location>
    <ligand>
        <name>Ca(2+)</name>
        <dbReference type="ChEBI" id="CHEBI:29108"/>
    </ligand>
</feature>
<keyword evidence="10" id="KW-0585">Phenylalanine catabolism</keyword>
<dbReference type="OrthoDB" id="3766879at2"/>
<dbReference type="PANTHER" id="PTHR43069">
    <property type="entry name" value="FUMARYLACETOACETASE"/>
    <property type="match status" value="1"/>
</dbReference>
<dbReference type="NCBIfam" id="TIGR01266">
    <property type="entry name" value="fum_ac_acetase"/>
    <property type="match status" value="1"/>
</dbReference>
<evidence type="ECO:0000259" key="14">
    <source>
        <dbReference type="Pfam" id="PF01557"/>
    </source>
</evidence>
<dbReference type="GO" id="GO:1902000">
    <property type="term" value="P:homogentisate catabolic process"/>
    <property type="evidence" value="ECO:0007669"/>
    <property type="project" value="TreeGrafter"/>
</dbReference>
<dbReference type="EC" id="3.7.1.2" evidence="4"/>
<organism evidence="16 17">
    <name type="scientific">Pseudoduganella namucuonensis</name>
    <dbReference type="NCBI Taxonomy" id="1035707"/>
    <lineage>
        <taxon>Bacteria</taxon>
        <taxon>Pseudomonadati</taxon>
        <taxon>Pseudomonadota</taxon>
        <taxon>Betaproteobacteria</taxon>
        <taxon>Burkholderiales</taxon>
        <taxon>Oxalobacteraceae</taxon>
        <taxon>Telluria group</taxon>
        <taxon>Pseudoduganella</taxon>
    </lineage>
</organism>
<feature type="binding site" evidence="13">
    <location>
        <position position="211"/>
    </location>
    <ligand>
        <name>Ca(2+)</name>
        <dbReference type="ChEBI" id="CHEBI:29108"/>
    </ligand>
</feature>
<dbReference type="InterPro" id="IPR011234">
    <property type="entry name" value="Fumarylacetoacetase-like_C"/>
</dbReference>
<dbReference type="UniPathway" id="UPA00139">
    <property type="reaction ID" value="UER00341"/>
</dbReference>
<dbReference type="Proteomes" id="UP000199391">
    <property type="component" value="Unassembled WGS sequence"/>
</dbReference>
<dbReference type="Pfam" id="PF09298">
    <property type="entry name" value="FAA_hydrolase_N"/>
    <property type="match status" value="1"/>
</dbReference>
<evidence type="ECO:0000259" key="15">
    <source>
        <dbReference type="Pfam" id="PF09298"/>
    </source>
</evidence>
<comment type="pathway">
    <text evidence="3">Amino-acid degradation; L-phenylalanine degradation; acetoacetate and fumarate from L-phenylalanine: step 6/6.</text>
</comment>
<dbReference type="AlphaFoldDB" id="A0A1I7FPX9"/>
<evidence type="ECO:0000256" key="10">
    <source>
        <dbReference type="ARBA" id="ARBA00023232"/>
    </source>
</evidence>
<evidence type="ECO:0000256" key="9">
    <source>
        <dbReference type="ARBA" id="ARBA00022878"/>
    </source>
</evidence>
<feature type="domain" description="Fumarylacetoacetase-like C-terminal" evidence="14">
    <location>
        <begin position="143"/>
        <end position="432"/>
    </location>
</feature>
<evidence type="ECO:0000256" key="1">
    <source>
        <dbReference type="ARBA" id="ARBA00001913"/>
    </source>
</evidence>
<feature type="active site" description="Proton acceptor" evidence="11">
    <location>
        <position position="144"/>
    </location>
</feature>
<dbReference type="Gene3D" id="3.90.850.10">
    <property type="entry name" value="Fumarylacetoacetase-like, C-terminal domain"/>
    <property type="match status" value="1"/>
</dbReference>
<dbReference type="SUPFAM" id="SSF63433">
    <property type="entry name" value="Fumarylacetoacetate hydrolase, FAH, N-terminal domain"/>
    <property type="match status" value="1"/>
</dbReference>
<evidence type="ECO:0000256" key="6">
    <source>
        <dbReference type="ARBA" id="ARBA00022801"/>
    </source>
</evidence>
<dbReference type="STRING" id="1035707.SAMN05216552_1002199"/>
<keyword evidence="5 13" id="KW-0479">Metal-binding</keyword>
<feature type="binding site" evidence="12">
    <location>
        <position position="250"/>
    </location>
    <ligand>
        <name>substrate</name>
    </ligand>
</feature>
<comment type="cofactor">
    <cofactor evidence="1 13">
        <name>Ca(2+)</name>
        <dbReference type="ChEBI" id="CHEBI:29108"/>
    </cofactor>
</comment>
<dbReference type="InterPro" id="IPR005959">
    <property type="entry name" value="Fumarylacetoacetase"/>
</dbReference>
<gene>
    <name evidence="16" type="ORF">SAMN05216552_1002199</name>
</gene>
<dbReference type="RefSeq" id="WP_093553401.1">
    <property type="nucleotide sequence ID" value="NZ_FPBO01000002.1"/>
</dbReference>
<evidence type="ECO:0000256" key="7">
    <source>
        <dbReference type="ARBA" id="ARBA00022837"/>
    </source>
</evidence>
<dbReference type="GO" id="GO:0004334">
    <property type="term" value="F:fumarylacetoacetase activity"/>
    <property type="evidence" value="ECO:0007669"/>
    <property type="project" value="UniProtKB-EC"/>
</dbReference>
<keyword evidence="6 16" id="KW-0378">Hydrolase</keyword>
<dbReference type="InterPro" id="IPR036462">
    <property type="entry name" value="Fumarylacetoacetase_N_sf"/>
</dbReference>
<dbReference type="EMBL" id="FPBO01000002">
    <property type="protein sequence ID" value="SFU38211.1"/>
    <property type="molecule type" value="Genomic_DNA"/>
</dbReference>
<keyword evidence="8 13" id="KW-0460">Magnesium</keyword>
<evidence type="ECO:0000256" key="3">
    <source>
        <dbReference type="ARBA" id="ARBA00004782"/>
    </source>
</evidence>
<accession>A0A1I7FPX9</accession>
<dbReference type="PANTHER" id="PTHR43069:SF2">
    <property type="entry name" value="FUMARYLACETOACETASE"/>
    <property type="match status" value="1"/>
</dbReference>
<evidence type="ECO:0000313" key="16">
    <source>
        <dbReference type="EMBL" id="SFU38211.1"/>
    </source>
</evidence>
<feature type="binding site" evidence="13">
    <location>
        <position position="267"/>
    </location>
    <ligand>
        <name>Mg(2+)</name>
        <dbReference type="ChEBI" id="CHEBI:18420"/>
    </ligand>
</feature>
<dbReference type="GO" id="GO:0046872">
    <property type="term" value="F:metal ion binding"/>
    <property type="evidence" value="ECO:0007669"/>
    <property type="project" value="UniProtKB-KW"/>
</dbReference>
<feature type="binding site" evidence="13">
    <location>
        <position position="243"/>
    </location>
    <ligand>
        <name>Mg(2+)</name>
        <dbReference type="ChEBI" id="CHEBI:18420"/>
    </ligand>
</feature>
<protein>
    <recommendedName>
        <fullName evidence="4">fumarylacetoacetase</fullName>
        <ecNumber evidence="4">3.7.1.2</ecNumber>
    </recommendedName>
</protein>
<name>A0A1I7FPX9_9BURK</name>
<evidence type="ECO:0000256" key="13">
    <source>
        <dbReference type="PIRSR" id="PIRSR605959-3"/>
    </source>
</evidence>
<evidence type="ECO:0000256" key="4">
    <source>
        <dbReference type="ARBA" id="ARBA00012094"/>
    </source>
</evidence>
<feature type="binding site" evidence="13">
    <location>
        <position position="263"/>
    </location>
    <ligand>
        <name>Mg(2+)</name>
        <dbReference type="ChEBI" id="CHEBI:18420"/>
    </ligand>
</feature>
<evidence type="ECO:0000256" key="5">
    <source>
        <dbReference type="ARBA" id="ARBA00022723"/>
    </source>
</evidence>
<proteinExistence type="predicted"/>
<dbReference type="GO" id="GO:0006572">
    <property type="term" value="P:L-tyrosine catabolic process"/>
    <property type="evidence" value="ECO:0007669"/>
    <property type="project" value="UniProtKB-KW"/>
</dbReference>
<evidence type="ECO:0000256" key="11">
    <source>
        <dbReference type="PIRSR" id="PIRSR605959-1"/>
    </source>
</evidence>
<evidence type="ECO:0000256" key="8">
    <source>
        <dbReference type="ARBA" id="ARBA00022842"/>
    </source>
</evidence>
<feature type="binding site" evidence="12">
    <location>
        <position position="153"/>
    </location>
    <ligand>
        <name>substrate</name>
    </ligand>
</feature>
<dbReference type="SUPFAM" id="SSF56529">
    <property type="entry name" value="FAH"/>
    <property type="match status" value="1"/>
</dbReference>
<feature type="binding site" evidence="13">
    <location>
        <position position="209"/>
    </location>
    <ligand>
        <name>Ca(2+)</name>
        <dbReference type="ChEBI" id="CHEBI:29108"/>
    </ligand>
</feature>
<dbReference type="GO" id="GO:0006559">
    <property type="term" value="P:L-phenylalanine catabolic process"/>
    <property type="evidence" value="ECO:0007669"/>
    <property type="project" value="UniProtKB-UniPathway"/>
</dbReference>
<keyword evidence="9" id="KW-0828">Tyrosine catabolism</keyword>
<evidence type="ECO:0000256" key="2">
    <source>
        <dbReference type="ARBA" id="ARBA00001946"/>
    </source>
</evidence>
<keyword evidence="7 13" id="KW-0106">Calcium</keyword>
<comment type="cofactor">
    <cofactor evidence="2 13">
        <name>Mg(2+)</name>
        <dbReference type="ChEBI" id="CHEBI:18420"/>
    </cofactor>
</comment>
<evidence type="ECO:0000313" key="17">
    <source>
        <dbReference type="Proteomes" id="UP000199391"/>
    </source>
</evidence>
<feature type="binding site" evidence="12">
    <location>
        <position position="139"/>
    </location>
    <ligand>
        <name>substrate</name>
    </ligand>
</feature>
<keyword evidence="17" id="KW-1185">Reference proteome</keyword>